<dbReference type="RefSeq" id="XP_044721396.1">
    <property type="nucleotide sequence ID" value="XM_044862782.1"/>
</dbReference>
<evidence type="ECO:0000259" key="2">
    <source>
        <dbReference type="Pfam" id="PF06424"/>
    </source>
</evidence>
<feature type="compositionally biased region" description="Polar residues" evidence="1">
    <location>
        <begin position="23"/>
        <end position="37"/>
    </location>
</feature>
<dbReference type="EMBL" id="JAIZPD010000004">
    <property type="protein sequence ID" value="KAH0963883.1"/>
    <property type="molecule type" value="Genomic_DNA"/>
</dbReference>
<accession>A0A9P8MXG9</accession>
<feature type="compositionally biased region" description="Basic and acidic residues" evidence="1">
    <location>
        <begin position="78"/>
        <end position="88"/>
    </location>
</feature>
<keyword evidence="4" id="KW-1185">Reference proteome</keyword>
<organism evidence="3 4">
    <name type="scientific">Hirsutella rhossiliensis</name>
    <dbReference type="NCBI Taxonomy" id="111463"/>
    <lineage>
        <taxon>Eukaryota</taxon>
        <taxon>Fungi</taxon>
        <taxon>Dikarya</taxon>
        <taxon>Ascomycota</taxon>
        <taxon>Pezizomycotina</taxon>
        <taxon>Sordariomycetes</taxon>
        <taxon>Hypocreomycetidae</taxon>
        <taxon>Hypocreales</taxon>
        <taxon>Ophiocordycipitaceae</taxon>
        <taxon>Hirsutella</taxon>
    </lineage>
</organism>
<feature type="domain" description="PRP1 splicing factor N-terminal" evidence="2">
    <location>
        <begin position="111"/>
        <end position="147"/>
    </location>
</feature>
<protein>
    <recommendedName>
        <fullName evidence="2">PRP1 splicing factor N-terminal domain-containing protein</fullName>
    </recommendedName>
</protein>
<dbReference type="GeneID" id="68353440"/>
<reference evidence="3" key="1">
    <citation type="submission" date="2021-09" db="EMBL/GenBank/DDBJ databases">
        <title>A high-quality genome of the endoparasitic fungus Hirsutella rhossiliensis with a comparison of Hirsutella genomes reveals transposable elements contributing to genome size variation.</title>
        <authorList>
            <person name="Lin R."/>
            <person name="Jiao Y."/>
            <person name="Sun X."/>
            <person name="Ling J."/>
            <person name="Xie B."/>
            <person name="Cheng X."/>
        </authorList>
    </citation>
    <scope>NUCLEOTIDE SEQUENCE</scope>
    <source>
        <strain evidence="3">HR02</strain>
    </source>
</reference>
<dbReference type="AlphaFoldDB" id="A0A9P8MXG9"/>
<proteinExistence type="predicted"/>
<dbReference type="InterPro" id="IPR010491">
    <property type="entry name" value="PRP1_N"/>
</dbReference>
<evidence type="ECO:0000256" key="1">
    <source>
        <dbReference type="SAM" id="MobiDB-lite"/>
    </source>
</evidence>
<feature type="region of interest" description="Disordered" evidence="1">
    <location>
        <begin position="180"/>
        <end position="204"/>
    </location>
</feature>
<dbReference type="Proteomes" id="UP000824596">
    <property type="component" value="Unassembled WGS sequence"/>
</dbReference>
<dbReference type="Pfam" id="PF06424">
    <property type="entry name" value="PRP1_N"/>
    <property type="match status" value="1"/>
</dbReference>
<gene>
    <name evidence="3" type="ORF">HRG_04311</name>
</gene>
<comment type="caution">
    <text evidence="3">The sequence shown here is derived from an EMBL/GenBank/DDBJ whole genome shotgun (WGS) entry which is preliminary data.</text>
</comment>
<feature type="region of interest" description="Disordered" evidence="1">
    <location>
        <begin position="1"/>
        <end position="124"/>
    </location>
</feature>
<dbReference type="GO" id="GO:0000398">
    <property type="term" value="P:mRNA splicing, via spliceosome"/>
    <property type="evidence" value="ECO:0007669"/>
    <property type="project" value="InterPro"/>
</dbReference>
<name>A0A9P8MXG9_9HYPO</name>
<feature type="compositionally biased region" description="Polar residues" evidence="1">
    <location>
        <begin position="190"/>
        <end position="204"/>
    </location>
</feature>
<evidence type="ECO:0000313" key="3">
    <source>
        <dbReference type="EMBL" id="KAH0963883.1"/>
    </source>
</evidence>
<feature type="compositionally biased region" description="Low complexity" evidence="1">
    <location>
        <begin position="89"/>
        <end position="100"/>
    </location>
</feature>
<evidence type="ECO:0000313" key="4">
    <source>
        <dbReference type="Proteomes" id="UP000824596"/>
    </source>
</evidence>
<sequence>MSMSLKASPPKVVARRAKPGSALISSSAWPRGTTTTAGKAPRGPRPRPRRAPIPQQDHSTGTRPPDFRHCDAMASSDMAKKPTRERCKASTSLSTSSASTRPCIGGSARGKSGKTPSTKYERNNPKIQQQFADLKRALSTIADDVWTPRDRRCHEYLAREAIQKAMNWLAPHSIGTSTASSRLFRPAATNEEQASLQSHPTEKS</sequence>